<dbReference type="RefSeq" id="XP_011131742.1">
    <property type="nucleotide sequence ID" value="XM_011133440.1"/>
</dbReference>
<accession>A0A023B386</accession>
<dbReference type="Proteomes" id="UP000019763">
    <property type="component" value="Unassembled WGS sequence"/>
</dbReference>
<organism evidence="1 2">
    <name type="scientific">Gregarina niphandrodes</name>
    <name type="common">Septate eugregarine</name>
    <dbReference type="NCBI Taxonomy" id="110365"/>
    <lineage>
        <taxon>Eukaryota</taxon>
        <taxon>Sar</taxon>
        <taxon>Alveolata</taxon>
        <taxon>Apicomplexa</taxon>
        <taxon>Conoidasida</taxon>
        <taxon>Gregarinasina</taxon>
        <taxon>Eugregarinorida</taxon>
        <taxon>Gregarinidae</taxon>
        <taxon>Gregarina</taxon>
    </lineage>
</organism>
<name>A0A023B386_GRENI</name>
<dbReference type="AlphaFoldDB" id="A0A023B386"/>
<dbReference type="VEuPathDB" id="CryptoDB:GNI_116820"/>
<comment type="caution">
    <text evidence="1">The sequence shown here is derived from an EMBL/GenBank/DDBJ whole genome shotgun (WGS) entry which is preliminary data.</text>
</comment>
<evidence type="ECO:0000313" key="2">
    <source>
        <dbReference type="Proteomes" id="UP000019763"/>
    </source>
</evidence>
<evidence type="ECO:0000313" key="1">
    <source>
        <dbReference type="EMBL" id="EZG55154.1"/>
    </source>
</evidence>
<reference evidence="1" key="1">
    <citation type="submission" date="2013-12" db="EMBL/GenBank/DDBJ databases">
        <authorList>
            <person name="Omoto C.K."/>
            <person name="Sibley D."/>
            <person name="Venepally P."/>
            <person name="Hadjithomas M."/>
            <person name="Karamycheva S."/>
            <person name="Brunk B."/>
            <person name="Roos D."/>
            <person name="Caler E."/>
            <person name="Lorenzi H."/>
        </authorList>
    </citation>
    <scope>NUCLEOTIDE SEQUENCE</scope>
</reference>
<sequence>MTEAAASSLAGKSGELWLRLRELHTARRTAFGERVGLLLRASEGVRETCQTLLTQGDLSEQEEQWFTLIYHEAHQIACEQFSKLHNTPTRIEAA</sequence>
<keyword evidence="2" id="KW-1185">Reference proteome</keyword>
<dbReference type="GeneID" id="22914163"/>
<protein>
    <submittedName>
        <fullName evidence="1">Uncharacterized protein</fullName>
    </submittedName>
</protein>
<proteinExistence type="predicted"/>
<dbReference type="EMBL" id="AFNH02000867">
    <property type="protein sequence ID" value="EZG55154.1"/>
    <property type="molecule type" value="Genomic_DNA"/>
</dbReference>
<gene>
    <name evidence="1" type="ORF">GNI_116820</name>
</gene>